<reference evidence="3" key="1">
    <citation type="submission" date="2022-11" db="UniProtKB">
        <authorList>
            <consortium name="WormBaseParasite"/>
        </authorList>
    </citation>
    <scope>IDENTIFICATION</scope>
</reference>
<dbReference type="AlphaFoldDB" id="A0A914QWD6"/>
<name>A0A914QWD6_9BILA</name>
<accession>A0A914QWD6</accession>
<dbReference type="Proteomes" id="UP000887578">
    <property type="component" value="Unplaced"/>
</dbReference>
<feature type="region of interest" description="Disordered" evidence="1">
    <location>
        <begin position="75"/>
        <end position="102"/>
    </location>
</feature>
<proteinExistence type="predicted"/>
<evidence type="ECO:0000256" key="1">
    <source>
        <dbReference type="SAM" id="MobiDB-lite"/>
    </source>
</evidence>
<feature type="compositionally biased region" description="Basic and acidic residues" evidence="1">
    <location>
        <begin position="75"/>
        <end position="85"/>
    </location>
</feature>
<evidence type="ECO:0000313" key="2">
    <source>
        <dbReference type="Proteomes" id="UP000887578"/>
    </source>
</evidence>
<feature type="compositionally biased region" description="Polar residues" evidence="1">
    <location>
        <begin position="87"/>
        <end position="99"/>
    </location>
</feature>
<protein>
    <submittedName>
        <fullName evidence="3">Uncharacterized protein</fullName>
    </submittedName>
</protein>
<organism evidence="2 3">
    <name type="scientific">Panagrolaimus davidi</name>
    <dbReference type="NCBI Taxonomy" id="227884"/>
    <lineage>
        <taxon>Eukaryota</taxon>
        <taxon>Metazoa</taxon>
        <taxon>Ecdysozoa</taxon>
        <taxon>Nematoda</taxon>
        <taxon>Chromadorea</taxon>
        <taxon>Rhabditida</taxon>
        <taxon>Tylenchina</taxon>
        <taxon>Panagrolaimomorpha</taxon>
        <taxon>Panagrolaimoidea</taxon>
        <taxon>Panagrolaimidae</taxon>
        <taxon>Panagrolaimus</taxon>
    </lineage>
</organism>
<sequence>MPNQNSPKEPIVKRRTHGEAFPDGSYDQTSAQPDLLKYFMDLSAQQSTQLGQQAFIIQNLLHKIELLEQENKKLSKNQTNEKAEPNLKSSKPISQNSTSNKKKFPKSVVVTNISESTETDEIKKAENDKETIIDFIKKIDQNAVVDSVVRMGNVTAEKAFVETHALTHSRTSFGKEESACQTHAFFFSKEEHKIQMKLKNKLKELWKEAEVNNVNVKFSIQNNQIYIHDSIAQNSNRLNDSINDEAATFYRITTFRQQQSNSESSMETSTV</sequence>
<keyword evidence="2" id="KW-1185">Reference proteome</keyword>
<dbReference type="WBParaSite" id="PDA_v2.g6170.t1">
    <property type="protein sequence ID" value="PDA_v2.g6170.t1"/>
    <property type="gene ID" value="PDA_v2.g6170"/>
</dbReference>
<evidence type="ECO:0000313" key="3">
    <source>
        <dbReference type="WBParaSite" id="PDA_v2.g6170.t1"/>
    </source>
</evidence>
<feature type="region of interest" description="Disordered" evidence="1">
    <location>
        <begin position="1"/>
        <end position="28"/>
    </location>
</feature>